<accession>M1I493</accession>
<reference evidence="1" key="1">
    <citation type="submission" date="2012-10" db="EMBL/GenBank/DDBJ databases">
        <title>Towards defining the chloroviruses: a genomic journey through a genus of large DNA viruses.</title>
        <authorList>
            <person name="Jeanniard A."/>
            <person name="Dunigan D.D."/>
            <person name="Gurnon J.R."/>
            <person name="Agarkova I."/>
            <person name="Kang M."/>
            <person name="Vitek J."/>
            <person name="Duncan G."/>
            <person name="McClung O.W."/>
            <person name="Larsen M."/>
            <person name="Claverie J.-M."/>
            <person name="Van Etten J.L."/>
            <person name="Blanc G."/>
        </authorList>
    </citation>
    <scope>NUCLEOTIDE SEQUENCE</scope>
</reference>
<sequence>MDPTTRFRGSDVPVHNEDHMVFAKPSEIGLQGRQGFYTNTNVVTNTYNHVYTPPGGHTGGKFTQDIYTTDLLIAAKDEKADKIPLDKRMDGTFSEGTFVQLLSRGPQDVYLTYNPQISLFKRKYKRYTNFAIENFEERFSTVVKFGTRNICQLSKNGDLIGNMCFRVTLPNLGIPGGTWAPTMGYNIFSTIRMRIGDTIVQSHDRVWYDIDDKMFCDSTKIQGLDELIKRNVTLTTDQEWELIIPLKFFCCKRNTGKQQFLPILNMDTNINVYLEFNLLPLNSLVTLPTGSILPDIQSIDASVWVDYIFLDDTEKFRFAQDPCVYLIEQTASMDSLSYATTTGGQTYNKTDVYVDMKELNKPVKYVEIIAYEQGSTSFDYVDIIESATFYLNSDEQFKTRAGEYFSLVQPYQHFKRSDPTSNISTFSFALDAGSFQPNGYLNFAPYVRTRFAFKIQPQTTPHVIRLFAVCLNWVKFESGLVKLLFN</sequence>
<reference evidence="2" key="2">
    <citation type="journal article" date="2022" name="Nat. Commun.">
        <title>Near-atomic, non-icosahedrally averaged structure of giant virus Paramecium bursaria chlorella virus 1.</title>
        <authorList>
            <person name="Shao Q."/>
            <person name="Agarkova I.V."/>
            <person name="Noel E.A."/>
            <person name="Dunigan D.D."/>
            <person name="Liu Y."/>
            <person name="Wang A."/>
            <person name="Guo M."/>
            <person name="Xie L."/>
            <person name="Zhao X."/>
            <person name="Rossmann M.G."/>
            <person name="Van Etten J.L."/>
            <person name="Klose T."/>
            <person name="Fang Q."/>
        </authorList>
    </citation>
    <scope>STRUCTURE BY ELECTRON MICROSCOPY (3.80 ANGSTROMS) OF 1-486</scope>
</reference>
<evidence type="ECO:0007829" key="2">
    <source>
        <dbReference type="PDB" id="8H2I"/>
    </source>
</evidence>
<organism evidence="1">
    <name type="scientific">Paramecium bursaria Chlorella virus NE-JV-4</name>
    <dbReference type="NCBI Taxonomy" id="1278262"/>
    <lineage>
        <taxon>Viruses</taxon>
        <taxon>Varidnaviria</taxon>
        <taxon>Bamfordvirae</taxon>
        <taxon>Nucleocytoviricota</taxon>
        <taxon>Megaviricetes</taxon>
        <taxon>Algavirales</taxon>
        <taxon>Phycodnaviridae</taxon>
        <taxon>Chlorovirus</taxon>
    </lineage>
</organism>
<keyword evidence="2" id="KW-0002">3D-structure</keyword>
<name>A0ACD6B8N6_9PHYC</name>
<dbReference type="PDB" id="8H2I">
    <property type="method" value="EM"/>
    <property type="resolution" value="3.80 A"/>
    <property type="chains" value="bC=1-486"/>
</dbReference>
<proteinExistence type="evidence at protein level"/>
<dbReference type="EMBL" id="JX997179">
    <property type="protein sequence ID" value="AGE57329.1"/>
    <property type="molecule type" value="Genomic_DNA"/>
</dbReference>
<protein>
    <submittedName>
        <fullName evidence="1">Major capsid protein VP54</fullName>
    </submittedName>
</protein>
<gene>
    <name evidence="1" type="primary">NE-JV-4_430R</name>
    <name evidence="1" type="ORF">PBCVNEJV4_430R</name>
</gene>
<evidence type="ECO:0000313" key="1">
    <source>
        <dbReference type="EMBL" id="AGE57329.1"/>
    </source>
</evidence>
<accession>A0ACD6B8N6</accession>